<feature type="coiled-coil region" evidence="1">
    <location>
        <begin position="56"/>
        <end position="164"/>
    </location>
</feature>
<dbReference type="Proteomes" id="UP000886748">
    <property type="component" value="Unassembled WGS sequence"/>
</dbReference>
<comment type="caution">
    <text evidence="2">The sequence shown here is derived from an EMBL/GenBank/DDBJ whole genome shotgun (WGS) entry which is preliminary data.</text>
</comment>
<evidence type="ECO:0000313" key="3">
    <source>
        <dbReference type="Proteomes" id="UP000886748"/>
    </source>
</evidence>
<accession>A0A9D1N079</accession>
<reference evidence="2" key="2">
    <citation type="journal article" date="2021" name="PeerJ">
        <title>Extensive microbial diversity within the chicken gut microbiome revealed by metagenomics and culture.</title>
        <authorList>
            <person name="Gilroy R."/>
            <person name="Ravi A."/>
            <person name="Getino M."/>
            <person name="Pursley I."/>
            <person name="Horton D.L."/>
            <person name="Alikhan N.F."/>
            <person name="Baker D."/>
            <person name="Gharbi K."/>
            <person name="Hall N."/>
            <person name="Watson M."/>
            <person name="Adriaenssens E.M."/>
            <person name="Foster-Nyarko E."/>
            <person name="Jarju S."/>
            <person name="Secka A."/>
            <person name="Antonio M."/>
            <person name="Oren A."/>
            <person name="Chaudhuri R.R."/>
            <person name="La Ragione R."/>
            <person name="Hildebrand F."/>
            <person name="Pallen M.J."/>
        </authorList>
    </citation>
    <scope>NUCLEOTIDE SEQUENCE</scope>
    <source>
        <strain evidence="2">CHK154-7741</strain>
    </source>
</reference>
<gene>
    <name evidence="2" type="ORF">IAD26_04635</name>
</gene>
<proteinExistence type="predicted"/>
<name>A0A9D1N079_9CLOT</name>
<organism evidence="2 3">
    <name type="scientific">Candidatus Limenecus avicola</name>
    <dbReference type="NCBI Taxonomy" id="2840847"/>
    <lineage>
        <taxon>Bacteria</taxon>
        <taxon>Bacillati</taxon>
        <taxon>Bacillota</taxon>
        <taxon>Clostridia</taxon>
        <taxon>Eubacteriales</taxon>
        <taxon>Clostridiaceae</taxon>
        <taxon>Clostridiaceae incertae sedis</taxon>
        <taxon>Candidatus Limenecus</taxon>
    </lineage>
</organism>
<dbReference type="AlphaFoldDB" id="A0A9D1N079"/>
<keyword evidence="1" id="KW-0175">Coiled coil</keyword>
<reference evidence="2" key="1">
    <citation type="submission" date="2020-10" db="EMBL/GenBank/DDBJ databases">
        <authorList>
            <person name="Gilroy R."/>
        </authorList>
    </citation>
    <scope>NUCLEOTIDE SEQUENCE</scope>
    <source>
        <strain evidence="2">CHK154-7741</strain>
    </source>
</reference>
<evidence type="ECO:0000313" key="2">
    <source>
        <dbReference type="EMBL" id="HIU92404.1"/>
    </source>
</evidence>
<protein>
    <submittedName>
        <fullName evidence="2">Uncharacterized protein</fullName>
    </submittedName>
</protein>
<sequence>MGNLVLKGHISYATKRKYKWVAEFGKNTCEKCAALHGQEFEEDDVPYWPHPNCRCKVEEISVVDEIESEINEYKEELQQLKLQANELLGDTRVLRKQIEKLIKEAHSKEANSLEGRLTRLEYEIYKLIDKIKSLNREDINKHVLERIEKEIENIKKHMNKIKSNIEYKIVKNITKKETVIGGKIYSSIADMPESYNLLKIGLNIENYNEKYIQKNGKLYSSIDSLNNYKIQKDIRDRINKEMKIKDCKVLVLNTDSSISNKIILSNAFKNFLDKNYEQLKTNKKTKDTKIEFESIDKDLYSTFHGAEIKNISVDNQGNINLRIEDFYNFNPGRTSVKGRIGEKHQNRGELGPYYIITVLKIPKEQWQK</sequence>
<evidence type="ECO:0000256" key="1">
    <source>
        <dbReference type="SAM" id="Coils"/>
    </source>
</evidence>
<dbReference type="EMBL" id="DVOD01000033">
    <property type="protein sequence ID" value="HIU92404.1"/>
    <property type="molecule type" value="Genomic_DNA"/>
</dbReference>